<reference evidence="2 3" key="1">
    <citation type="submission" date="2020-09" db="EMBL/GenBank/DDBJ databases">
        <title>novel species in genus Nocardioides.</title>
        <authorList>
            <person name="Zhang G."/>
        </authorList>
    </citation>
    <scope>NUCLEOTIDE SEQUENCE [LARGE SCALE GENOMIC DNA]</scope>
    <source>
        <strain evidence="2 3">KCTC 39551</strain>
    </source>
</reference>
<dbReference type="SUPFAM" id="SSF54518">
    <property type="entry name" value="Tubby C-terminal domain-like"/>
    <property type="match status" value="1"/>
</dbReference>
<accession>A0ABR8NIJ1</accession>
<evidence type="ECO:0000313" key="3">
    <source>
        <dbReference type="Proteomes" id="UP000618818"/>
    </source>
</evidence>
<evidence type="ECO:0000313" key="2">
    <source>
        <dbReference type="EMBL" id="MBD3927111.1"/>
    </source>
</evidence>
<dbReference type="InterPro" id="IPR007612">
    <property type="entry name" value="LOR"/>
</dbReference>
<evidence type="ECO:0000256" key="1">
    <source>
        <dbReference type="ARBA" id="ARBA00005437"/>
    </source>
</evidence>
<sequence>MGFRDRGLDGPMFRMREKLIAIGDDFWIEDDGGHRLFKVNGKAARLRETFILEDADGNELCKIQEKKLSVRDKMTIEHGATTATVHKRLLGIRDHYVIEVDDGEDLKAHGNIVDHEYEIERDGDTVAKVSKKWFRVRDTYGVQLAEGQDIPLVLAITVCVDAMARG</sequence>
<dbReference type="EMBL" id="JACXYZ010000004">
    <property type="protein sequence ID" value="MBD3927111.1"/>
    <property type="molecule type" value="Genomic_DNA"/>
</dbReference>
<dbReference type="InterPro" id="IPR038595">
    <property type="entry name" value="LOR_sf"/>
</dbReference>
<keyword evidence="3" id="KW-1185">Reference proteome</keyword>
<dbReference type="Proteomes" id="UP000618818">
    <property type="component" value="Unassembled WGS sequence"/>
</dbReference>
<comment type="similarity">
    <text evidence="1">Belongs to the LOR family.</text>
</comment>
<dbReference type="Pfam" id="PF04525">
    <property type="entry name" value="LOR"/>
    <property type="match status" value="1"/>
</dbReference>
<comment type="caution">
    <text evidence="2">The sequence shown here is derived from an EMBL/GenBank/DDBJ whole genome shotgun (WGS) entry which is preliminary data.</text>
</comment>
<dbReference type="RefSeq" id="WP_191196946.1">
    <property type="nucleotide sequence ID" value="NZ_JACXYZ010000004.1"/>
</dbReference>
<dbReference type="InterPro" id="IPR025659">
    <property type="entry name" value="Tubby-like_C"/>
</dbReference>
<dbReference type="Gene3D" id="2.40.160.200">
    <property type="entry name" value="LURP1-related"/>
    <property type="match status" value="1"/>
</dbReference>
<name>A0ABR8NIJ1_9ACTN</name>
<proteinExistence type="inferred from homology"/>
<organism evidence="2 3">
    <name type="scientific">Nocardioides cavernae</name>
    <dbReference type="NCBI Taxonomy" id="1921566"/>
    <lineage>
        <taxon>Bacteria</taxon>
        <taxon>Bacillati</taxon>
        <taxon>Actinomycetota</taxon>
        <taxon>Actinomycetes</taxon>
        <taxon>Propionibacteriales</taxon>
        <taxon>Nocardioidaceae</taxon>
        <taxon>Nocardioides</taxon>
    </lineage>
</organism>
<gene>
    <name evidence="2" type="ORF">IEZ26_20995</name>
</gene>
<protein>
    <submittedName>
        <fullName evidence="2">LURP-one-related family protein</fullName>
    </submittedName>
</protein>